<dbReference type="Proteomes" id="UP000587942">
    <property type="component" value="Unassembled WGS sequence"/>
</dbReference>
<comment type="caution">
    <text evidence="2">The sequence shown here is derived from an EMBL/GenBank/DDBJ whole genome shotgun (WGS) entry which is preliminary data.</text>
</comment>
<organism evidence="2 3">
    <name type="scientific">Mesobacillus selenatarsenatis</name>
    <dbReference type="NCBI Taxonomy" id="388741"/>
    <lineage>
        <taxon>Bacteria</taxon>
        <taxon>Bacillati</taxon>
        <taxon>Bacillota</taxon>
        <taxon>Bacilli</taxon>
        <taxon>Bacillales</taxon>
        <taxon>Bacillaceae</taxon>
        <taxon>Mesobacillus</taxon>
    </lineage>
</organism>
<reference evidence="2 3" key="1">
    <citation type="submission" date="2020-03" db="EMBL/GenBank/DDBJ databases">
        <authorList>
            <person name="Sun Q."/>
        </authorList>
    </citation>
    <scope>NUCLEOTIDE SEQUENCE [LARGE SCALE GENOMIC DNA]</scope>
    <source>
        <strain evidence="2 3">KACC 21451</strain>
    </source>
</reference>
<dbReference type="InterPro" id="IPR019673">
    <property type="entry name" value="Spore_germination_GerPC"/>
</dbReference>
<gene>
    <name evidence="2" type="ORF">GWK17_09535</name>
</gene>
<name>A0A846TNG7_9BACI</name>
<keyword evidence="1" id="KW-0175">Coiled coil</keyword>
<dbReference type="EMBL" id="JAAVUM010000005">
    <property type="protein sequence ID" value="NKE05705.1"/>
    <property type="molecule type" value="Genomic_DNA"/>
</dbReference>
<evidence type="ECO:0000313" key="2">
    <source>
        <dbReference type="EMBL" id="NKE05705.1"/>
    </source>
</evidence>
<evidence type="ECO:0000313" key="3">
    <source>
        <dbReference type="Proteomes" id="UP000587942"/>
    </source>
</evidence>
<protein>
    <submittedName>
        <fullName evidence="2">Spore gernimation protein</fullName>
    </submittedName>
</protein>
<accession>A0A846TNG7</accession>
<evidence type="ECO:0000256" key="1">
    <source>
        <dbReference type="SAM" id="Coils"/>
    </source>
</evidence>
<dbReference type="Pfam" id="PF10737">
    <property type="entry name" value="GerPC"/>
    <property type="match status" value="1"/>
</dbReference>
<dbReference type="AlphaFoldDB" id="A0A846TNG7"/>
<proteinExistence type="predicted"/>
<feature type="coiled-coil region" evidence="1">
    <location>
        <begin position="25"/>
        <end position="52"/>
    </location>
</feature>
<sequence length="213" mass="24618">MLSRCEVILLNAEFYQYLKKLHVYVEHQSKKTARLEKMVHELQQEIAALKERPPVQIGNIEYKFDQLKVETLEGTLNIGLNPTDLDGIDDFTVDQKNVNVPIPPKQLFKRTVEIETALHHYLESELENIYRSAQVELGISLEDSYFEFIKNDIKKQLSGRVAQHLQEQSSGERGTDLSPELNERVIDLLKQEIQNGVFLFLKNLPDNVKEGRS</sequence>